<comment type="caution">
    <text evidence="2">The sequence shown here is derived from an EMBL/GenBank/DDBJ whole genome shotgun (WGS) entry which is preliminary data.</text>
</comment>
<dbReference type="Proteomes" id="UP001422759">
    <property type="component" value="Unassembled WGS sequence"/>
</dbReference>
<evidence type="ECO:0000313" key="2">
    <source>
        <dbReference type="EMBL" id="GAA2158610.1"/>
    </source>
</evidence>
<feature type="transmembrane region" description="Helical" evidence="1">
    <location>
        <begin position="45"/>
        <end position="64"/>
    </location>
</feature>
<keyword evidence="1" id="KW-0812">Transmembrane</keyword>
<protein>
    <submittedName>
        <fullName evidence="2">Uncharacterized protein</fullName>
    </submittedName>
</protein>
<name>A0ABN3ABU0_9ACTN</name>
<dbReference type="EMBL" id="BAAANT010000069">
    <property type="protein sequence ID" value="GAA2158610.1"/>
    <property type="molecule type" value="Genomic_DNA"/>
</dbReference>
<evidence type="ECO:0000313" key="3">
    <source>
        <dbReference type="Proteomes" id="UP001422759"/>
    </source>
</evidence>
<keyword evidence="1" id="KW-1133">Transmembrane helix</keyword>
<reference evidence="2 3" key="1">
    <citation type="journal article" date="2019" name="Int. J. Syst. Evol. Microbiol.">
        <title>The Global Catalogue of Microorganisms (GCM) 10K type strain sequencing project: providing services to taxonomists for standard genome sequencing and annotation.</title>
        <authorList>
            <consortium name="The Broad Institute Genomics Platform"/>
            <consortium name="The Broad Institute Genome Sequencing Center for Infectious Disease"/>
            <person name="Wu L."/>
            <person name="Ma J."/>
        </authorList>
    </citation>
    <scope>NUCLEOTIDE SEQUENCE [LARGE SCALE GENOMIC DNA]</scope>
    <source>
        <strain evidence="2 3">JCM 14560</strain>
    </source>
</reference>
<feature type="transmembrane region" description="Helical" evidence="1">
    <location>
        <begin position="21"/>
        <end position="39"/>
    </location>
</feature>
<sequence length="154" mass="16364">MPRSKDRTGGPRPQTFTLWREVAVAYVAPALTAGLGGLAGGRADLTVAACTSIAGTSAVVALLTGAWLQRHRRRPRPWTLSLPRAVLALGLAVGAAAVAGLLGLLAADWLPAHTGLPDPRWLDRLRTDLPVSAALAAAIVSWRWRGTRQTRRRP</sequence>
<feature type="transmembrane region" description="Helical" evidence="1">
    <location>
        <begin position="127"/>
        <end position="144"/>
    </location>
</feature>
<keyword evidence="3" id="KW-1185">Reference proteome</keyword>
<gene>
    <name evidence="2" type="ORF">GCM10009760_61750</name>
</gene>
<feature type="transmembrane region" description="Helical" evidence="1">
    <location>
        <begin position="85"/>
        <end position="107"/>
    </location>
</feature>
<evidence type="ECO:0000256" key="1">
    <source>
        <dbReference type="SAM" id="Phobius"/>
    </source>
</evidence>
<organism evidence="2 3">
    <name type="scientific">Kitasatospora kazusensis</name>
    <dbReference type="NCBI Taxonomy" id="407974"/>
    <lineage>
        <taxon>Bacteria</taxon>
        <taxon>Bacillati</taxon>
        <taxon>Actinomycetota</taxon>
        <taxon>Actinomycetes</taxon>
        <taxon>Kitasatosporales</taxon>
        <taxon>Streptomycetaceae</taxon>
        <taxon>Kitasatospora</taxon>
    </lineage>
</organism>
<proteinExistence type="predicted"/>
<accession>A0ABN3ABU0</accession>
<keyword evidence="1" id="KW-0472">Membrane</keyword>
<dbReference type="RefSeq" id="WP_344469561.1">
    <property type="nucleotide sequence ID" value="NZ_BAAANT010000069.1"/>
</dbReference>